<organism evidence="4 5">
    <name type="scientific">Pseudonocardia charpentierae</name>
    <dbReference type="NCBI Taxonomy" id="3075545"/>
    <lineage>
        <taxon>Bacteria</taxon>
        <taxon>Bacillati</taxon>
        <taxon>Actinomycetota</taxon>
        <taxon>Actinomycetes</taxon>
        <taxon>Pseudonocardiales</taxon>
        <taxon>Pseudonocardiaceae</taxon>
        <taxon>Pseudonocardia</taxon>
    </lineage>
</organism>
<dbReference type="RefSeq" id="WP_311558777.1">
    <property type="nucleotide sequence ID" value="NZ_JAVREJ010000017.1"/>
</dbReference>
<dbReference type="CDD" id="cd03784">
    <property type="entry name" value="GT1_Gtf-like"/>
    <property type="match status" value="1"/>
</dbReference>
<sequence>MDRHLAFVSLPAHGHVTPTLPVVAELARRGWRISYATGEQFGFEVEKAGATLVRTSTPAPAAPPPTVTGPAVVASFLQRIVVDARTSLPVLTAHFRADPPRAVCYDATSLAGRILAAETGAADVALLPTFATNERSSPFARAGAPPPEILAVVREMADLAAAHGVELQRGVGILAPASLNVVFVPREFQPGADTFDGRFRFVGPSPGTREDDGGWSPPDEPVLFVSLGTAFNDRPEFFRTCLEAFADRGPVAMAVGQHVGVDGLGAIPGNIDIRPWFPQPAVLRHAAAFVSHAGMGSTMEALYYGVPLVCVPQMLEQEANAGRVAELGLGVRLDAAGITAADLRTAVDAVTTDAAMRTALDRMRTAVRGAGGAEAAADAIEAHLTT</sequence>
<reference evidence="5" key="1">
    <citation type="submission" date="2023-07" db="EMBL/GenBank/DDBJ databases">
        <title>30 novel species of actinomycetes from the DSMZ collection.</title>
        <authorList>
            <person name="Nouioui I."/>
        </authorList>
    </citation>
    <scope>NUCLEOTIDE SEQUENCE [LARGE SCALE GENOMIC DNA]</scope>
    <source>
        <strain evidence="5">DSM 45834</strain>
    </source>
</reference>
<protein>
    <submittedName>
        <fullName evidence="4">Glycosyltransferase</fullName>
    </submittedName>
</protein>
<dbReference type="Pfam" id="PF06722">
    <property type="entry name" value="EryCIII-like_C"/>
    <property type="match status" value="1"/>
</dbReference>
<dbReference type="InterPro" id="IPR006326">
    <property type="entry name" value="UDPGT_MGT-like"/>
</dbReference>
<evidence type="ECO:0000256" key="2">
    <source>
        <dbReference type="ARBA" id="ARBA00022679"/>
    </source>
</evidence>
<proteinExistence type="inferred from homology"/>
<dbReference type="EMBL" id="JAVREJ010000017">
    <property type="protein sequence ID" value="MDT0352269.1"/>
    <property type="molecule type" value="Genomic_DNA"/>
</dbReference>
<dbReference type="InterPro" id="IPR002213">
    <property type="entry name" value="UDP_glucos_trans"/>
</dbReference>
<evidence type="ECO:0000259" key="3">
    <source>
        <dbReference type="Pfam" id="PF06722"/>
    </source>
</evidence>
<dbReference type="InterPro" id="IPR035595">
    <property type="entry name" value="UDP_glycos_trans_CS"/>
</dbReference>
<dbReference type="Gene3D" id="3.40.50.2000">
    <property type="entry name" value="Glycogen Phosphorylase B"/>
    <property type="match status" value="2"/>
</dbReference>
<name>A0ABU2NI16_9PSEU</name>
<dbReference type="NCBIfam" id="TIGR01426">
    <property type="entry name" value="MGT"/>
    <property type="match status" value="1"/>
</dbReference>
<dbReference type="PANTHER" id="PTHR48050:SF13">
    <property type="entry name" value="STEROL 3-BETA-GLUCOSYLTRANSFERASE UGT80A2"/>
    <property type="match status" value="1"/>
</dbReference>
<dbReference type="Proteomes" id="UP001183202">
    <property type="component" value="Unassembled WGS sequence"/>
</dbReference>
<dbReference type="InterPro" id="IPR050426">
    <property type="entry name" value="Glycosyltransferase_28"/>
</dbReference>
<evidence type="ECO:0000313" key="5">
    <source>
        <dbReference type="Proteomes" id="UP001183202"/>
    </source>
</evidence>
<feature type="domain" description="Erythromycin biosynthesis protein CIII-like C-terminal" evidence="3">
    <location>
        <begin position="262"/>
        <end position="365"/>
    </location>
</feature>
<evidence type="ECO:0000256" key="1">
    <source>
        <dbReference type="ARBA" id="ARBA00009995"/>
    </source>
</evidence>
<comment type="caution">
    <text evidence="4">The sequence shown here is derived from an EMBL/GenBank/DDBJ whole genome shotgun (WGS) entry which is preliminary data.</text>
</comment>
<dbReference type="PANTHER" id="PTHR48050">
    <property type="entry name" value="STEROL 3-BETA-GLUCOSYLTRANSFERASE"/>
    <property type="match status" value="1"/>
</dbReference>
<dbReference type="SUPFAM" id="SSF53756">
    <property type="entry name" value="UDP-Glycosyltransferase/glycogen phosphorylase"/>
    <property type="match status" value="1"/>
</dbReference>
<accession>A0ABU2NI16</accession>
<keyword evidence="2" id="KW-0808">Transferase</keyword>
<gene>
    <name evidence="4" type="ORF">RM445_22315</name>
</gene>
<comment type="similarity">
    <text evidence="1">Belongs to the UDP-glycosyltransferase family.</text>
</comment>
<evidence type="ECO:0000313" key="4">
    <source>
        <dbReference type="EMBL" id="MDT0352269.1"/>
    </source>
</evidence>
<keyword evidence="5" id="KW-1185">Reference proteome</keyword>
<dbReference type="InterPro" id="IPR010610">
    <property type="entry name" value="EryCIII-like_C"/>
</dbReference>
<dbReference type="PROSITE" id="PS00375">
    <property type="entry name" value="UDPGT"/>
    <property type="match status" value="1"/>
</dbReference>